<reference evidence="2 3" key="1">
    <citation type="journal article" date="2024" name="Ann. Entomol. Soc. Am.">
        <title>Genomic analyses of the southern and eastern yellowjacket wasps (Hymenoptera: Vespidae) reveal evolutionary signatures of social life.</title>
        <authorList>
            <person name="Catto M.A."/>
            <person name="Caine P.B."/>
            <person name="Orr S.E."/>
            <person name="Hunt B.G."/>
            <person name="Goodisman M.A.D."/>
        </authorList>
    </citation>
    <scope>NUCLEOTIDE SEQUENCE [LARGE SCALE GENOMIC DNA]</scope>
    <source>
        <strain evidence="2">233</strain>
        <tissue evidence="2">Head and thorax</tissue>
    </source>
</reference>
<accession>A0ABD2A7R9</accession>
<evidence type="ECO:0000256" key="1">
    <source>
        <dbReference type="SAM" id="MobiDB-lite"/>
    </source>
</evidence>
<dbReference type="AlphaFoldDB" id="A0ABD2A7R9"/>
<evidence type="ECO:0000313" key="2">
    <source>
        <dbReference type="EMBL" id="KAL2716625.1"/>
    </source>
</evidence>
<keyword evidence="3" id="KW-1185">Reference proteome</keyword>
<evidence type="ECO:0000313" key="3">
    <source>
        <dbReference type="Proteomes" id="UP001607302"/>
    </source>
</evidence>
<protein>
    <submittedName>
        <fullName evidence="2">Uncharacterized protein</fullName>
    </submittedName>
</protein>
<feature type="non-terminal residue" evidence="2">
    <location>
        <position position="513"/>
    </location>
</feature>
<feature type="region of interest" description="Disordered" evidence="1">
    <location>
        <begin position="453"/>
        <end position="476"/>
    </location>
</feature>
<name>A0ABD2A7R9_VESSQ</name>
<dbReference type="Proteomes" id="UP001607302">
    <property type="component" value="Unassembled WGS sequence"/>
</dbReference>
<organism evidence="2 3">
    <name type="scientific">Vespula squamosa</name>
    <name type="common">Southern yellow jacket</name>
    <name type="synonym">Wasp</name>
    <dbReference type="NCBI Taxonomy" id="30214"/>
    <lineage>
        <taxon>Eukaryota</taxon>
        <taxon>Metazoa</taxon>
        <taxon>Ecdysozoa</taxon>
        <taxon>Arthropoda</taxon>
        <taxon>Hexapoda</taxon>
        <taxon>Insecta</taxon>
        <taxon>Pterygota</taxon>
        <taxon>Neoptera</taxon>
        <taxon>Endopterygota</taxon>
        <taxon>Hymenoptera</taxon>
        <taxon>Apocrita</taxon>
        <taxon>Aculeata</taxon>
        <taxon>Vespoidea</taxon>
        <taxon>Vespidae</taxon>
        <taxon>Vespinae</taxon>
        <taxon>Vespula</taxon>
    </lineage>
</organism>
<comment type="caution">
    <text evidence="2">The sequence shown here is derived from an EMBL/GenBank/DDBJ whole genome shotgun (WGS) entry which is preliminary data.</text>
</comment>
<dbReference type="EMBL" id="JAUDFV010000154">
    <property type="protein sequence ID" value="KAL2716625.1"/>
    <property type="molecule type" value="Genomic_DNA"/>
</dbReference>
<proteinExistence type="predicted"/>
<gene>
    <name evidence="2" type="ORF">V1478_014301</name>
</gene>
<sequence length="513" mass="58019">MWASLIVPWSEGRYDIGPFDRSIIRNGIGEHVQRFAARSCLKRGSNSATSAIQLTRRARRTSKIGVTPIDGSVRIPTTSYNSRIAYSHKYFSTRINRISLGESFTEGVQEIGTAVPSSLLLKDTLFLLGRTPLRIVHENGNTDGPLSIPLFGYSGFARELKSSCPCPSLVSVASPEEIANLSSSSSSSYSFRSIVFFDKTDQPVPEMSRRKRRDFESIFSFFGWRSKHLLNIELKRATSLVATVFTTRNFYQRESFLSSSPLGSFRFSTYPHRYHLVLLHDFSLYENIFDRLLKFVFIISQQSVGRSKLWETIFSIALVVTDIETLYALSKTVLNYYVGNIGRGKRESTIFEKIRKRSSVRSSVFQDISITRKIPWDGGDAVCSTLRTVWERGKGPAKQQRENWIAPSDSNVPPPFPLFFLLLGTIPPPSEAIVGFIPAFCRVTLFNVRTSERSTNRRTRRNGSVGIRRKEGGIREERGITSTREEHPGGCEFTDFQIDENKTKLGMDFALID</sequence>